<protein>
    <submittedName>
        <fullName evidence="2">Glycosyltransferase</fullName>
    </submittedName>
</protein>
<dbReference type="KEGG" id="sllo:ISP08_08060"/>
<dbReference type="InterPro" id="IPR001296">
    <property type="entry name" value="Glyco_trans_1"/>
</dbReference>
<reference evidence="2 3" key="1">
    <citation type="submission" date="2020-10" db="EMBL/GenBank/DDBJ databases">
        <title>Closed genome sequences of Staphylococcus lloydii sp. nov. and Staphylococcus durrellii sp. nov. Isolated from Captive Fruit Bats (Pteropus livingstonii).</title>
        <authorList>
            <person name="Fountain K."/>
        </authorList>
    </citation>
    <scope>NUCLEOTIDE SEQUENCE [LARGE SCALE GENOMIC DNA]</scope>
    <source>
        <strain evidence="2 3">23_2_7_LY</strain>
    </source>
</reference>
<keyword evidence="3" id="KW-1185">Reference proteome</keyword>
<dbReference type="GO" id="GO:0016757">
    <property type="term" value="F:glycosyltransferase activity"/>
    <property type="evidence" value="ECO:0007669"/>
    <property type="project" value="InterPro"/>
</dbReference>
<evidence type="ECO:0000259" key="1">
    <source>
        <dbReference type="Pfam" id="PF00534"/>
    </source>
</evidence>
<name>A0A7T1AYM4_9STAP</name>
<feature type="domain" description="Glycosyl transferase family 1" evidence="1">
    <location>
        <begin position="319"/>
        <end position="480"/>
    </location>
</feature>
<accession>A0A7T1AYM4</accession>
<dbReference type="EMBL" id="CP064056">
    <property type="protein sequence ID" value="QPM74301.1"/>
    <property type="molecule type" value="Genomic_DNA"/>
</dbReference>
<dbReference type="Proteomes" id="UP000594455">
    <property type="component" value="Chromosome"/>
</dbReference>
<sequence length="494" mass="57778">MIYTVTTTLPPLHGGRTKSLLRRIKLLDTELTIPTKILTTNYNADYPEVYNLFLEQKKVTNNIQFENIYDWLSGFNLLLSTNSNYSKKETSYEIEGLRSEIKSNGRVVRYYDGDKYVLYRRFYESTKILEFEDFMSPVSKRKVQRWQYNKHGILHKKLFYSHNTYQKISEEFFDKNGNIYCKKFFENTDNNELIYIQTYRKERPHLTFSSEKQFFQYYFDAKFKDGDTVFCDARALDAPLLKQSNNTNNILVFHSSHLNENSIKGSFKFALNNPDKVAKYIVLTHKQKNDIQNILPIDSNKFCVIPHFMLEKETDTSVIEKENRFIFLGRLGVEKQLDHVIKAYNKFLESGHSTKLAIFGKDESNQKEMLLKLINDYGIQDKVRIYDYTNNPSLEFKKSKASLLTSKFEGFALSVMESIESKCPVVSYDIKYGPSEIINHGKNGYLVEPNNISQLANYMKEVIENPLSNVKTNPELKYNAAIENYNHLFATLNS</sequence>
<gene>
    <name evidence="2" type="ORF">ISP08_08060</name>
</gene>
<dbReference type="PANTHER" id="PTHR12526">
    <property type="entry name" value="GLYCOSYLTRANSFERASE"/>
    <property type="match status" value="1"/>
</dbReference>
<dbReference type="AlphaFoldDB" id="A0A7T1AYM4"/>
<keyword evidence="2" id="KW-0808">Transferase</keyword>
<evidence type="ECO:0000313" key="3">
    <source>
        <dbReference type="Proteomes" id="UP000594455"/>
    </source>
</evidence>
<proteinExistence type="predicted"/>
<dbReference type="SUPFAM" id="SSF53756">
    <property type="entry name" value="UDP-Glycosyltransferase/glycogen phosphorylase"/>
    <property type="match status" value="1"/>
</dbReference>
<evidence type="ECO:0000313" key="2">
    <source>
        <dbReference type="EMBL" id="QPM74301.1"/>
    </source>
</evidence>
<dbReference type="RefSeq" id="WP_195718279.1">
    <property type="nucleotide sequence ID" value="NZ_CP064056.1"/>
</dbReference>
<dbReference type="Gene3D" id="3.40.50.2000">
    <property type="entry name" value="Glycogen Phosphorylase B"/>
    <property type="match status" value="2"/>
</dbReference>
<dbReference type="Pfam" id="PF00534">
    <property type="entry name" value="Glycos_transf_1"/>
    <property type="match status" value="1"/>
</dbReference>
<dbReference type="PANTHER" id="PTHR12526:SF630">
    <property type="entry name" value="GLYCOSYLTRANSFERASE"/>
    <property type="match status" value="1"/>
</dbReference>
<organism evidence="2 3">
    <name type="scientific">Staphylococcus lloydii</name>
    <dbReference type="NCBI Taxonomy" id="2781774"/>
    <lineage>
        <taxon>Bacteria</taxon>
        <taxon>Bacillati</taxon>
        <taxon>Bacillota</taxon>
        <taxon>Bacilli</taxon>
        <taxon>Bacillales</taxon>
        <taxon>Staphylococcaceae</taxon>
        <taxon>Staphylococcus</taxon>
    </lineage>
</organism>